<dbReference type="VEuPathDB" id="FungiDB:P168DRAFT_270237"/>
<accession>A0A2I1D1J5</accession>
<evidence type="ECO:0000256" key="5">
    <source>
        <dbReference type="PROSITE-ProRule" id="PRU00175"/>
    </source>
</evidence>
<name>A0A2I1D1J5_ASPC2</name>
<dbReference type="InterPro" id="IPR014001">
    <property type="entry name" value="Helicase_ATP-bd"/>
</dbReference>
<dbReference type="Pfam" id="PF00176">
    <property type="entry name" value="SNF2-rel_dom"/>
    <property type="match status" value="1"/>
</dbReference>
<dbReference type="AlphaFoldDB" id="A0A2I1D1J5"/>
<dbReference type="EMBL" id="MSFM01000007">
    <property type="protein sequence ID" value="PKY03745.1"/>
    <property type="molecule type" value="Genomic_DNA"/>
</dbReference>
<keyword evidence="5" id="KW-0862">Zinc</keyword>
<feature type="compositionally biased region" description="Basic residues" evidence="6">
    <location>
        <begin position="710"/>
        <end position="720"/>
    </location>
</feature>
<dbReference type="RefSeq" id="XP_024692339.1">
    <property type="nucleotide sequence ID" value="XM_024835195.1"/>
</dbReference>
<reference evidence="9" key="1">
    <citation type="submission" date="2016-12" db="EMBL/GenBank/DDBJ databases">
        <title>The genomes of Aspergillus section Nigri reveals drivers in fungal speciation.</title>
        <authorList>
            <consortium name="DOE Joint Genome Institute"/>
            <person name="Vesth T.C."/>
            <person name="Nybo J."/>
            <person name="Theobald S."/>
            <person name="Brandl J."/>
            <person name="Frisvad J.C."/>
            <person name="Nielsen K.F."/>
            <person name="Lyhne E.K."/>
            <person name="Kogle M.E."/>
            <person name="Kuo A."/>
            <person name="Riley R."/>
            <person name="Clum A."/>
            <person name="Nolan M."/>
            <person name="Lipzen A."/>
            <person name="Salamov A."/>
            <person name="Henrissat B."/>
            <person name="Wiebenga A."/>
            <person name="De vries R.P."/>
            <person name="Grigoriev I.V."/>
            <person name="Mortensen U.H."/>
            <person name="Andersen M.R."/>
            <person name="Baker S.E."/>
        </authorList>
    </citation>
    <scope>NUCLEOTIDE SEQUENCE</scope>
    <source>
        <strain evidence="9">IBT 28561</strain>
    </source>
</reference>
<evidence type="ECO:0000313" key="9">
    <source>
        <dbReference type="EMBL" id="PKY03745.1"/>
    </source>
</evidence>
<dbReference type="CDD" id="cd18793">
    <property type="entry name" value="SF2_C_SNF"/>
    <property type="match status" value="1"/>
</dbReference>
<dbReference type="InterPro" id="IPR038718">
    <property type="entry name" value="SNF2-like_sf"/>
</dbReference>
<evidence type="ECO:0000256" key="1">
    <source>
        <dbReference type="ARBA" id="ARBA00022741"/>
    </source>
</evidence>
<evidence type="ECO:0008006" key="11">
    <source>
        <dbReference type="Google" id="ProtNLM"/>
    </source>
</evidence>
<keyword evidence="1" id="KW-0547">Nucleotide-binding</keyword>
<dbReference type="Pfam" id="PF00271">
    <property type="entry name" value="Helicase_C"/>
    <property type="match status" value="1"/>
</dbReference>
<dbReference type="GO" id="GO:0006281">
    <property type="term" value="P:DNA repair"/>
    <property type="evidence" value="ECO:0007669"/>
    <property type="project" value="TreeGrafter"/>
</dbReference>
<feature type="compositionally biased region" description="Basic residues" evidence="6">
    <location>
        <begin position="102"/>
        <end position="113"/>
    </location>
</feature>
<dbReference type="InterPro" id="IPR027417">
    <property type="entry name" value="P-loop_NTPase"/>
</dbReference>
<dbReference type="GO" id="GO:0004386">
    <property type="term" value="F:helicase activity"/>
    <property type="evidence" value="ECO:0007669"/>
    <property type="project" value="UniProtKB-KW"/>
</dbReference>
<feature type="region of interest" description="Disordered" evidence="6">
    <location>
        <begin position="704"/>
        <end position="748"/>
    </location>
</feature>
<keyword evidence="5" id="KW-0863">Zinc-finger</keyword>
<proteinExistence type="predicted"/>
<sequence length="948" mass="107641">MEDRFRYEVAKLDDDARQKRLANRKVLEEQRLVDDEELPFNEYGLGNTSQSQLPYGEESGNPGASDTKPSVSRRKRSNKITASEKRRSMQVGFDVVLAQAANKRKPRKRRHDCRHSSTQRGPMKKSKKNDEENAITLRSFFGSSLTEDAHANSPLPEIPGFTAKNKGKALFELIASIPTIDQKGAASDKQQVLKATRKFTKSATSDGKSGWKIRGLKTSLYHHQLLGAAFMRDRENSTHAPFGGFLCDFMGFGKTIQALANIMDGQTCDPNDPLRTTLIVVPAHLVSHWRNQIAKHCDADARGEVKTYNRHLRQLTLDIDKSIQNSFILRSYPRCMAPEQPMDENTTWEWWIETYEKHAGPLHRNKFLRIILDEGHVINNYTGHTSIAVRALTGKYKWILSGTPVHNCIEEFYPQFDFLSVPQTGNFDTFFGRYCKASDQKAEQRLTNLLRSFMIKRTHQSRLFSLPVIKLPDLGEEVVKVNFCEAERTIYERIVDYFIKNMNGHASVEDGRLAQTRCFLTMLLVLRMFCSHILTTQGMVKKLLSGSLMRELMTISNDEDEVTRHTSKRITSWLVAMKRDTGLGIAKQPDSEEAGQLLDEIRGDAMKLVQRFHELMCQLHEREDWDERLARTSCATCASQPVNTVVTDCMHLYCEECFYLLGDDTNSATPSRVCVKCTSHIEEAAQCCFNEDIELGSSSLSQATASVGRKQAHKRKRNTKRNSGNALRKIATPRTEESDESEDEDEKTDWIRACDGDMPGAKLSKIQEIIRGWIEDNPDVKIVVFTQFLNFVQNLAAALRRENCPSVCLTGKMRPECREESMKKFAENPNIRVMIASLKAGGTGLDMTAANKCILVDLWWNGAMQDQAFCRVWRIGQTKSVQCVKMIVEDSIDEYILKIQARKAAEISNTMGLDVLKDRDTVRSLLEMFGATVEENENGAFIVTRNRK</sequence>
<evidence type="ECO:0000256" key="6">
    <source>
        <dbReference type="SAM" id="MobiDB-lite"/>
    </source>
</evidence>
<dbReference type="Proteomes" id="UP000234254">
    <property type="component" value="Unassembled WGS sequence"/>
</dbReference>
<dbReference type="OrthoDB" id="1699231at2759"/>
<dbReference type="PROSITE" id="PS51194">
    <property type="entry name" value="HELICASE_CTER"/>
    <property type="match status" value="1"/>
</dbReference>
<evidence type="ECO:0000256" key="3">
    <source>
        <dbReference type="ARBA" id="ARBA00022806"/>
    </source>
</evidence>
<dbReference type="GeneID" id="36542719"/>
<evidence type="ECO:0000256" key="2">
    <source>
        <dbReference type="ARBA" id="ARBA00022801"/>
    </source>
</evidence>
<evidence type="ECO:0000313" key="10">
    <source>
        <dbReference type="Proteomes" id="UP000234254"/>
    </source>
</evidence>
<dbReference type="Gene3D" id="3.40.50.300">
    <property type="entry name" value="P-loop containing nucleotide triphosphate hydrolases"/>
    <property type="match status" value="1"/>
</dbReference>
<dbReference type="GO" id="GO:0005634">
    <property type="term" value="C:nucleus"/>
    <property type="evidence" value="ECO:0007669"/>
    <property type="project" value="TreeGrafter"/>
</dbReference>
<keyword evidence="5" id="KW-0479">Metal-binding</keyword>
<keyword evidence="2" id="KW-0378">Hydrolase</keyword>
<dbReference type="InterPro" id="IPR049730">
    <property type="entry name" value="SNF2/RAD54-like_C"/>
</dbReference>
<dbReference type="InterPro" id="IPR000330">
    <property type="entry name" value="SNF2_N"/>
</dbReference>
<keyword evidence="3" id="KW-0347">Helicase</keyword>
<dbReference type="GO" id="GO:0005524">
    <property type="term" value="F:ATP binding"/>
    <property type="evidence" value="ECO:0007669"/>
    <property type="project" value="UniProtKB-KW"/>
</dbReference>
<gene>
    <name evidence="9" type="ORF">P168DRAFT_270237</name>
</gene>
<evidence type="ECO:0000256" key="4">
    <source>
        <dbReference type="ARBA" id="ARBA00022840"/>
    </source>
</evidence>
<dbReference type="Gene3D" id="3.40.50.10810">
    <property type="entry name" value="Tandem AAA-ATPase domain"/>
    <property type="match status" value="1"/>
</dbReference>
<keyword evidence="10" id="KW-1185">Reference proteome</keyword>
<dbReference type="GO" id="GO:0016787">
    <property type="term" value="F:hydrolase activity"/>
    <property type="evidence" value="ECO:0007669"/>
    <property type="project" value="UniProtKB-KW"/>
</dbReference>
<dbReference type="GO" id="GO:0008094">
    <property type="term" value="F:ATP-dependent activity, acting on DNA"/>
    <property type="evidence" value="ECO:0007669"/>
    <property type="project" value="TreeGrafter"/>
</dbReference>
<dbReference type="SUPFAM" id="SSF52540">
    <property type="entry name" value="P-loop containing nucleoside triphosphate hydrolases"/>
    <property type="match status" value="2"/>
</dbReference>
<dbReference type="PROSITE" id="PS50089">
    <property type="entry name" value="ZF_RING_2"/>
    <property type="match status" value="1"/>
</dbReference>
<evidence type="ECO:0000259" key="7">
    <source>
        <dbReference type="PROSITE" id="PS50089"/>
    </source>
</evidence>
<dbReference type="CDD" id="cd18008">
    <property type="entry name" value="DEXDc_SHPRH-like"/>
    <property type="match status" value="1"/>
</dbReference>
<keyword evidence="4" id="KW-0067">ATP-binding</keyword>
<feature type="compositionally biased region" description="Acidic residues" evidence="6">
    <location>
        <begin position="737"/>
        <end position="747"/>
    </location>
</feature>
<dbReference type="InterPro" id="IPR001841">
    <property type="entry name" value="Znf_RING"/>
</dbReference>
<feature type="region of interest" description="Disordered" evidence="6">
    <location>
        <begin position="37"/>
        <end position="132"/>
    </location>
</feature>
<dbReference type="InterPro" id="IPR050628">
    <property type="entry name" value="SNF2_RAD54_helicase_TF"/>
</dbReference>
<dbReference type="InterPro" id="IPR001650">
    <property type="entry name" value="Helicase_C-like"/>
</dbReference>
<dbReference type="PANTHER" id="PTHR45626:SF17">
    <property type="entry name" value="HELICASE-LIKE TRANSCRIPTION FACTOR"/>
    <property type="match status" value="1"/>
</dbReference>
<organism evidence="9 10">
    <name type="scientific">Aspergillus campestris (strain IBT 28561)</name>
    <dbReference type="NCBI Taxonomy" id="1392248"/>
    <lineage>
        <taxon>Eukaryota</taxon>
        <taxon>Fungi</taxon>
        <taxon>Dikarya</taxon>
        <taxon>Ascomycota</taxon>
        <taxon>Pezizomycotina</taxon>
        <taxon>Eurotiomycetes</taxon>
        <taxon>Eurotiomycetidae</taxon>
        <taxon>Eurotiales</taxon>
        <taxon>Aspergillaceae</taxon>
        <taxon>Aspergillus</taxon>
        <taxon>Aspergillus subgen. Circumdati</taxon>
    </lineage>
</organism>
<feature type="domain" description="Helicase C-terminal" evidence="8">
    <location>
        <begin position="765"/>
        <end position="916"/>
    </location>
</feature>
<protein>
    <recommendedName>
        <fullName evidence="11">SNF2 family helicase</fullName>
    </recommendedName>
</protein>
<dbReference type="PANTHER" id="PTHR45626">
    <property type="entry name" value="TRANSCRIPTION TERMINATION FACTOR 2-RELATED"/>
    <property type="match status" value="1"/>
</dbReference>
<evidence type="ECO:0000259" key="8">
    <source>
        <dbReference type="PROSITE" id="PS51194"/>
    </source>
</evidence>
<dbReference type="GO" id="GO:0008270">
    <property type="term" value="F:zinc ion binding"/>
    <property type="evidence" value="ECO:0007669"/>
    <property type="project" value="UniProtKB-KW"/>
</dbReference>
<dbReference type="SMART" id="SM00487">
    <property type="entry name" value="DEXDc"/>
    <property type="match status" value="1"/>
</dbReference>
<comment type="caution">
    <text evidence="9">The sequence shown here is derived from an EMBL/GenBank/DDBJ whole genome shotgun (WGS) entry which is preliminary data.</text>
</comment>
<feature type="domain" description="RING-type" evidence="7">
    <location>
        <begin position="634"/>
        <end position="678"/>
    </location>
</feature>
<dbReference type="SMART" id="SM00490">
    <property type="entry name" value="HELICc"/>
    <property type="match status" value="1"/>
</dbReference>